<reference evidence="2" key="1">
    <citation type="submission" date="2018-01" db="EMBL/GenBank/DDBJ databases">
        <authorList>
            <person name="Li J."/>
        </authorList>
    </citation>
    <scope>NUCLEOTIDE SEQUENCE [LARGE SCALE GENOMIC DNA]</scope>
    <source>
        <strain evidence="2">592</strain>
    </source>
</reference>
<protein>
    <submittedName>
        <fullName evidence="1">Uncharacterized protein</fullName>
    </submittedName>
</protein>
<proteinExistence type="predicted"/>
<evidence type="ECO:0000313" key="1">
    <source>
        <dbReference type="EMBL" id="AWB91202.1"/>
    </source>
</evidence>
<sequence>MVRMRGPRRHRPRDGSPGRRRALFAGLGVLVLVVVGVGAVFTLQAVKAKQQLDLASGQATRLQAQVSAGDVASARATLRELQTSTASARSATHGVLWDAGSRVPLIGRNVEAAQTVSRVLARLAEDGLRPIVDAAGSIDARTFSPQDGRIDIAAIQRLGPALDTADRTLTWGRRQLSDVGTSGLVGPLKGPLADLESRIATAQSAASAGATATDVMPRMLGADGPRSYLLVVQNNAEVRSTGGLPGAFAVVRAEDGGVRITRHGAGSDFAPFDDPVVSLTGDERALYTRFLATFWSDANFTPDFPRTGQIMRAMYKEKFGTDVAGVISVDPIALSYLLRATGPITVDGGGPVDRRLSSTNVVEALLNKVYLRLPDDDAQDAYFTDAAESVFEEVTSGRVDAQALVRQLANASSENRLLVWSADPDEQAALTGTRVAGELPGDSGPTPHVGVYLNDSTATKLQYYLQHRTTMHAQSCTDGDVQTIETTTVLASSVPRRGAGLPTSVLGPSRDARRGAMRFNVRIYAPFGGSINEVSVDDELQTVLTASHHGRAVTIVPVRLRPGRTVTIRSVILSGRDQPDDPVLSFTPTVLREPNNRVIAAACGR</sequence>
<accession>A0A5F2EQ46</accession>
<dbReference type="AlphaFoldDB" id="A0A2S0WIT6"/>
<evidence type="ECO:0000313" key="2">
    <source>
        <dbReference type="Proteomes" id="UP000244384"/>
    </source>
</evidence>
<dbReference type="Proteomes" id="UP000244384">
    <property type="component" value="Chromosome"/>
</dbReference>
<accession>A0A2S0WIT6</accession>
<name>A0A2S0WIT6_9ACTN</name>
<gene>
    <name evidence="1" type="ORF">C3E78_02620</name>
</gene>
<dbReference type="InterPro" id="IPR025101">
    <property type="entry name" value="DUF4012"/>
</dbReference>
<keyword evidence="2" id="KW-1185">Reference proteome</keyword>
<organism evidence="1 2">
    <name type="scientific">Aeromicrobium chenweiae</name>
    <dbReference type="NCBI Taxonomy" id="2079793"/>
    <lineage>
        <taxon>Bacteria</taxon>
        <taxon>Bacillati</taxon>
        <taxon>Actinomycetota</taxon>
        <taxon>Actinomycetes</taxon>
        <taxon>Propionibacteriales</taxon>
        <taxon>Nocardioidaceae</taxon>
        <taxon>Aeromicrobium</taxon>
    </lineage>
</organism>
<dbReference type="EMBL" id="CP026952">
    <property type="protein sequence ID" value="AWB91202.1"/>
    <property type="molecule type" value="Genomic_DNA"/>
</dbReference>
<dbReference type="Pfam" id="PF13196">
    <property type="entry name" value="DUF4012"/>
    <property type="match status" value="1"/>
</dbReference>
<dbReference type="KEGG" id="aez:C3E78_02620"/>